<proteinExistence type="predicted"/>
<dbReference type="InterPro" id="IPR027417">
    <property type="entry name" value="P-loop_NTPase"/>
</dbReference>
<comment type="subcellular location">
    <subcellularLocation>
        <location evidence="2">Cell inner membrane</location>
    </subcellularLocation>
    <subcellularLocation>
        <location evidence="1">Membrane</location>
        <topology evidence="1">Peripheral membrane protein</topology>
    </subcellularLocation>
</comment>
<dbReference type="Pfam" id="PF08352">
    <property type="entry name" value="oligo_HPY"/>
    <property type="match status" value="1"/>
</dbReference>
<keyword evidence="6" id="KW-0677">Repeat</keyword>
<keyword evidence="10" id="KW-0472">Membrane</keyword>
<keyword evidence="5" id="KW-0997">Cell inner membrane</keyword>
<keyword evidence="9" id="KW-1278">Translocase</keyword>
<organism evidence="13 14">
    <name type="scientific">Spiribacter salinus</name>
    <dbReference type="NCBI Taxonomy" id="1335746"/>
    <lineage>
        <taxon>Bacteria</taxon>
        <taxon>Pseudomonadati</taxon>
        <taxon>Pseudomonadota</taxon>
        <taxon>Gammaproteobacteria</taxon>
        <taxon>Chromatiales</taxon>
        <taxon>Ectothiorhodospiraceae</taxon>
        <taxon>Spiribacter</taxon>
    </lineage>
</organism>
<name>A0A540VNR5_9GAMM</name>
<dbReference type="InterPro" id="IPR050319">
    <property type="entry name" value="ABC_transp_ATP-bind"/>
</dbReference>
<dbReference type="SUPFAM" id="SSF52540">
    <property type="entry name" value="P-loop containing nucleoside triphosphate hydrolases"/>
    <property type="match status" value="1"/>
</dbReference>
<protein>
    <recommendedName>
        <fullName evidence="12">Oligopeptide/dipeptide ABC transporter C-terminal domain-containing protein</fullName>
    </recommendedName>
</protein>
<keyword evidence="4" id="KW-1003">Cell membrane</keyword>
<dbReference type="InterPro" id="IPR013563">
    <property type="entry name" value="Oligopep_ABC_C"/>
</dbReference>
<evidence type="ECO:0000256" key="4">
    <source>
        <dbReference type="ARBA" id="ARBA00022475"/>
    </source>
</evidence>
<comment type="caution">
    <text evidence="13">The sequence shown here is derived from an EMBL/GenBank/DDBJ whole genome shotgun (WGS) entry which is preliminary data.</text>
</comment>
<evidence type="ECO:0000259" key="12">
    <source>
        <dbReference type="Pfam" id="PF08352"/>
    </source>
</evidence>
<dbReference type="EMBL" id="VIFK01000207">
    <property type="protein sequence ID" value="TQE98417.1"/>
    <property type="molecule type" value="Genomic_DNA"/>
</dbReference>
<evidence type="ECO:0000256" key="2">
    <source>
        <dbReference type="ARBA" id="ARBA00004533"/>
    </source>
</evidence>
<evidence type="ECO:0000256" key="9">
    <source>
        <dbReference type="ARBA" id="ARBA00022967"/>
    </source>
</evidence>
<keyword evidence="7" id="KW-0547">Nucleotide-binding</keyword>
<dbReference type="PANTHER" id="PTHR43776:SF15">
    <property type="entry name" value="GLUTATHIONE IMPORT ATP-BINDING PROTEIN GSIA"/>
    <property type="match status" value="1"/>
</dbReference>
<evidence type="ECO:0000256" key="10">
    <source>
        <dbReference type="ARBA" id="ARBA00023136"/>
    </source>
</evidence>
<evidence type="ECO:0000313" key="13">
    <source>
        <dbReference type="EMBL" id="TQE98417.1"/>
    </source>
</evidence>
<feature type="region of interest" description="Disordered" evidence="11">
    <location>
        <begin position="161"/>
        <end position="184"/>
    </location>
</feature>
<dbReference type="GO" id="GO:0015833">
    <property type="term" value="P:peptide transport"/>
    <property type="evidence" value="ECO:0007669"/>
    <property type="project" value="InterPro"/>
</dbReference>
<dbReference type="Gene3D" id="3.40.50.300">
    <property type="entry name" value="P-loop containing nucleotide triphosphate hydrolases"/>
    <property type="match status" value="1"/>
</dbReference>
<evidence type="ECO:0000256" key="8">
    <source>
        <dbReference type="ARBA" id="ARBA00022840"/>
    </source>
</evidence>
<dbReference type="Pfam" id="PF13384">
    <property type="entry name" value="HTH_23"/>
    <property type="match status" value="1"/>
</dbReference>
<evidence type="ECO:0000256" key="3">
    <source>
        <dbReference type="ARBA" id="ARBA00022448"/>
    </source>
</evidence>
<dbReference type="Proteomes" id="UP000315400">
    <property type="component" value="Unassembled WGS sequence"/>
</dbReference>
<dbReference type="GO" id="GO:0005524">
    <property type="term" value="F:ATP binding"/>
    <property type="evidence" value="ECO:0007669"/>
    <property type="project" value="UniProtKB-KW"/>
</dbReference>
<feature type="domain" description="Oligopeptide/dipeptide ABC transporter C-terminal" evidence="12">
    <location>
        <begin position="128"/>
        <end position="164"/>
    </location>
</feature>
<gene>
    <name evidence="13" type="ORF">FKY71_13985</name>
</gene>
<dbReference type="GO" id="GO:0005886">
    <property type="term" value="C:plasma membrane"/>
    <property type="evidence" value="ECO:0007669"/>
    <property type="project" value="UniProtKB-SubCell"/>
</dbReference>
<dbReference type="PANTHER" id="PTHR43776">
    <property type="entry name" value="TRANSPORT ATP-BINDING PROTEIN"/>
    <property type="match status" value="1"/>
</dbReference>
<evidence type="ECO:0000256" key="7">
    <source>
        <dbReference type="ARBA" id="ARBA00022741"/>
    </source>
</evidence>
<evidence type="ECO:0000256" key="1">
    <source>
        <dbReference type="ARBA" id="ARBA00004170"/>
    </source>
</evidence>
<keyword evidence="8" id="KW-0067">ATP-binding</keyword>
<keyword evidence="3" id="KW-0813">Transport</keyword>
<evidence type="ECO:0000256" key="11">
    <source>
        <dbReference type="SAM" id="MobiDB-lite"/>
    </source>
</evidence>
<reference evidence="13 14" key="1">
    <citation type="submission" date="2019-06" db="EMBL/GenBank/DDBJ databases">
        <title>Metagenome assembled Genome of Spiribacter salinus SL48-SHIP from the microbial mat of Salt Lake 48 (Novosibirsk region, Russia).</title>
        <authorList>
            <person name="Shipova A."/>
            <person name="Rozanov A.S."/>
            <person name="Bryanskaya A.V."/>
            <person name="Peltek S.E."/>
        </authorList>
    </citation>
    <scope>NUCLEOTIDE SEQUENCE [LARGE SCALE GENOMIC DNA]</scope>
    <source>
        <strain evidence="13">SL48-SHIP-2</strain>
    </source>
</reference>
<evidence type="ECO:0000313" key="14">
    <source>
        <dbReference type="Proteomes" id="UP000315400"/>
    </source>
</evidence>
<dbReference type="AlphaFoldDB" id="A0A540VNR5"/>
<sequence length="203" mass="22581">MGKRGPAVKYVVRLDAVERQQLEGIIRTGRGAAYRLLKARILLKADVSTEGCGWDDAQIAEALETSLSTVYRTRRQLVEEGLEAALARKTQSTSQADLGLSYLFISHDMAVVERVSHDVGVMYLGRIVERGPRAAVFENPQHPYTQALLTAVPIADPRKRKGEKDLNFKPIPSPIHPVDYEPEPPVYREVDPGHFVLTSESGY</sequence>
<evidence type="ECO:0000256" key="6">
    <source>
        <dbReference type="ARBA" id="ARBA00022737"/>
    </source>
</evidence>
<evidence type="ECO:0000256" key="5">
    <source>
        <dbReference type="ARBA" id="ARBA00022519"/>
    </source>
</evidence>
<accession>A0A540VNR5</accession>